<feature type="compositionally biased region" description="Basic and acidic residues" evidence="1">
    <location>
        <begin position="178"/>
        <end position="195"/>
    </location>
</feature>
<evidence type="ECO:0000313" key="3">
    <source>
        <dbReference type="EMBL" id="CAF3548507.1"/>
    </source>
</evidence>
<proteinExistence type="predicted"/>
<name>A0A813QH11_9BILA</name>
<comment type="caution">
    <text evidence="2">The sequence shown here is derived from an EMBL/GenBank/DDBJ whole genome shotgun (WGS) entry which is preliminary data.</text>
</comment>
<accession>A0A813QH11</accession>
<dbReference type="OrthoDB" id="10019938at2759"/>
<reference evidence="2" key="1">
    <citation type="submission" date="2021-02" db="EMBL/GenBank/DDBJ databases">
        <authorList>
            <person name="Nowell W R."/>
        </authorList>
    </citation>
    <scope>NUCLEOTIDE SEQUENCE</scope>
</reference>
<dbReference type="EMBL" id="CAJOBC010000168">
    <property type="protein sequence ID" value="CAF3548507.1"/>
    <property type="molecule type" value="Genomic_DNA"/>
</dbReference>
<gene>
    <name evidence="2" type="ORF">GPM918_LOCUS1705</name>
    <name evidence="3" type="ORF">SRO942_LOCUS1705</name>
</gene>
<feature type="compositionally biased region" description="Acidic residues" evidence="1">
    <location>
        <begin position="50"/>
        <end position="61"/>
    </location>
</feature>
<dbReference type="EMBL" id="CAJNOQ010000168">
    <property type="protein sequence ID" value="CAF0766933.1"/>
    <property type="molecule type" value="Genomic_DNA"/>
</dbReference>
<protein>
    <submittedName>
        <fullName evidence="2">Uncharacterized protein</fullName>
    </submittedName>
</protein>
<sequence>MLREYQQKIKLKPFVPIFKETTLKKWDSSNSILTNISLLSVSRTTLNNSDTEEEERNDEEDFISHSRLSVSDPDHIVTSTAINSRQSISLKRPVVDTYLLQRHLNQIPKENAHYEQQQDFSELFHDLSSGFFNLEDDSSYNPRAIKSPPFSEHIKYLKRPVNSRPISKRSARIPVRTTKAEELKKSQKLANKQDETSDSLLKNFVRPREVKSGNSTVRTKDSSFQRPFTSSGRMTVRSVKSSNCLRPSTLHGTVQTNQPQFIHPFDNSQFSSPVEDMRPYTTARSKNLSEFENNSYHTALGYKNNNLNISRSLLHFMKEDISSNRVPAYSKPLNSSLLKEQNYPQTTKRYKMWRVKQWINDIIMKDYLEENKQASIESTMGTDPANAVYIDPSDDNLLADQIKKSPSANRTVEEASRLIPLLNTEIKRKMKRHNLLLTRIELDLYVF</sequence>
<dbReference type="Proteomes" id="UP000663829">
    <property type="component" value="Unassembled WGS sequence"/>
</dbReference>
<feature type="compositionally biased region" description="Polar residues" evidence="1">
    <location>
        <begin position="224"/>
        <end position="242"/>
    </location>
</feature>
<evidence type="ECO:0000313" key="4">
    <source>
        <dbReference type="Proteomes" id="UP000663829"/>
    </source>
</evidence>
<keyword evidence="4" id="KW-1185">Reference proteome</keyword>
<dbReference type="Proteomes" id="UP000681722">
    <property type="component" value="Unassembled WGS sequence"/>
</dbReference>
<feature type="region of interest" description="Disordered" evidence="1">
    <location>
        <begin position="162"/>
        <end position="242"/>
    </location>
</feature>
<feature type="region of interest" description="Disordered" evidence="1">
    <location>
        <begin position="44"/>
        <end position="65"/>
    </location>
</feature>
<organism evidence="2 4">
    <name type="scientific">Didymodactylos carnosus</name>
    <dbReference type="NCBI Taxonomy" id="1234261"/>
    <lineage>
        <taxon>Eukaryota</taxon>
        <taxon>Metazoa</taxon>
        <taxon>Spiralia</taxon>
        <taxon>Gnathifera</taxon>
        <taxon>Rotifera</taxon>
        <taxon>Eurotatoria</taxon>
        <taxon>Bdelloidea</taxon>
        <taxon>Philodinida</taxon>
        <taxon>Philodinidae</taxon>
        <taxon>Didymodactylos</taxon>
    </lineage>
</organism>
<evidence type="ECO:0000256" key="1">
    <source>
        <dbReference type="SAM" id="MobiDB-lite"/>
    </source>
</evidence>
<evidence type="ECO:0000313" key="2">
    <source>
        <dbReference type="EMBL" id="CAF0766933.1"/>
    </source>
</evidence>
<dbReference type="AlphaFoldDB" id="A0A813QH11"/>